<comment type="similarity">
    <text evidence="1">Belongs to the plant acyltransferase family.</text>
</comment>
<accession>A0A7J0E4S4</accession>
<organism evidence="2 3">
    <name type="scientific">Actinidia rufa</name>
    <dbReference type="NCBI Taxonomy" id="165716"/>
    <lineage>
        <taxon>Eukaryota</taxon>
        <taxon>Viridiplantae</taxon>
        <taxon>Streptophyta</taxon>
        <taxon>Embryophyta</taxon>
        <taxon>Tracheophyta</taxon>
        <taxon>Spermatophyta</taxon>
        <taxon>Magnoliopsida</taxon>
        <taxon>eudicotyledons</taxon>
        <taxon>Gunneridae</taxon>
        <taxon>Pentapetalae</taxon>
        <taxon>asterids</taxon>
        <taxon>Ericales</taxon>
        <taxon>Actinidiaceae</taxon>
        <taxon>Actinidia</taxon>
    </lineage>
</organism>
<dbReference type="EMBL" id="BJWL01000001">
    <property type="protein sequence ID" value="GFY80949.1"/>
    <property type="molecule type" value="Genomic_DNA"/>
</dbReference>
<dbReference type="OrthoDB" id="671439at2759"/>
<dbReference type="PANTHER" id="PTHR31642">
    <property type="entry name" value="TRICHOTHECENE 3-O-ACETYLTRANSFERASE"/>
    <property type="match status" value="1"/>
</dbReference>
<dbReference type="Proteomes" id="UP000585474">
    <property type="component" value="Unassembled WGS sequence"/>
</dbReference>
<dbReference type="Gene3D" id="3.30.559.10">
    <property type="entry name" value="Chloramphenicol acetyltransferase-like domain"/>
    <property type="match status" value="1"/>
</dbReference>
<protein>
    <submittedName>
        <fullName evidence="2">HXXXD-type acyl-transferase family protein</fullName>
    </submittedName>
</protein>
<dbReference type="PANTHER" id="PTHR31642:SF50">
    <property type="entry name" value="F21B7.2"/>
    <property type="match status" value="1"/>
</dbReference>
<gene>
    <name evidence="2" type="ORF">Acr_01g0007580</name>
</gene>
<evidence type="ECO:0000256" key="1">
    <source>
        <dbReference type="ARBA" id="ARBA00009861"/>
    </source>
</evidence>
<dbReference type="GO" id="GO:0016747">
    <property type="term" value="F:acyltransferase activity, transferring groups other than amino-acyl groups"/>
    <property type="evidence" value="ECO:0007669"/>
    <property type="project" value="TreeGrafter"/>
</dbReference>
<reference evidence="2 3" key="1">
    <citation type="submission" date="2019-07" db="EMBL/GenBank/DDBJ databases">
        <title>De Novo Assembly of kiwifruit Actinidia rufa.</title>
        <authorList>
            <person name="Sugita-Konishi S."/>
            <person name="Sato K."/>
            <person name="Mori E."/>
            <person name="Abe Y."/>
            <person name="Kisaki G."/>
            <person name="Hamano K."/>
            <person name="Suezawa K."/>
            <person name="Otani M."/>
            <person name="Fukuda T."/>
            <person name="Manabe T."/>
            <person name="Gomi K."/>
            <person name="Tabuchi M."/>
            <person name="Akimitsu K."/>
            <person name="Kataoka I."/>
        </authorList>
    </citation>
    <scope>NUCLEOTIDE SEQUENCE [LARGE SCALE GENOMIC DNA]</scope>
    <source>
        <strain evidence="3">cv. Fuchu</strain>
    </source>
</reference>
<evidence type="ECO:0000313" key="2">
    <source>
        <dbReference type="EMBL" id="GFY80949.1"/>
    </source>
</evidence>
<dbReference type="InterPro" id="IPR050317">
    <property type="entry name" value="Plant_Fungal_Acyltransferase"/>
</dbReference>
<keyword evidence="2" id="KW-0808">Transferase</keyword>
<keyword evidence="3" id="KW-1185">Reference proteome</keyword>
<proteinExistence type="inferred from homology"/>
<comment type="caution">
    <text evidence="2">The sequence shown here is derived from an EMBL/GenBank/DDBJ whole genome shotgun (WGS) entry which is preliminary data.</text>
</comment>
<dbReference type="InterPro" id="IPR023213">
    <property type="entry name" value="CAT-like_dom_sf"/>
</dbReference>
<dbReference type="AlphaFoldDB" id="A0A7J0E4S4"/>
<dbReference type="Pfam" id="PF02458">
    <property type="entry name" value="Transferase"/>
    <property type="match status" value="1"/>
</dbReference>
<name>A0A7J0E4S4_9ERIC</name>
<evidence type="ECO:0000313" key="3">
    <source>
        <dbReference type="Proteomes" id="UP000585474"/>
    </source>
</evidence>
<sequence length="113" mass="12829">MPYCVACAVSTVSDLVNGSLSNMARMVHEAWLGVSEEYLRSAIDYLEINGPRRLKFDGKLTITQWTRFSIYQSVDFGWGRPVYVGPIDLTPTPQSRQLNRFREFLVIGNHVSS</sequence>